<evidence type="ECO:0000313" key="4">
    <source>
        <dbReference type="Proteomes" id="UP000230828"/>
    </source>
</evidence>
<evidence type="ECO:0000259" key="2">
    <source>
        <dbReference type="Pfam" id="PF04473"/>
    </source>
</evidence>
<evidence type="ECO:0000256" key="1">
    <source>
        <dbReference type="SAM" id="Phobius"/>
    </source>
</evidence>
<keyword evidence="1" id="KW-0472">Membrane</keyword>
<dbReference type="InterPro" id="IPR038765">
    <property type="entry name" value="Papain-like_cys_pep_sf"/>
</dbReference>
<gene>
    <name evidence="3" type="ORF">COV33_02570</name>
</gene>
<feature type="transmembrane region" description="Helical" evidence="1">
    <location>
        <begin position="12"/>
        <end position="33"/>
    </location>
</feature>
<comment type="caution">
    <text evidence="3">The sequence shown here is derived from an EMBL/GenBank/DDBJ whole genome shotgun (WGS) entry which is preliminary data.</text>
</comment>
<evidence type="ECO:0000313" key="3">
    <source>
        <dbReference type="EMBL" id="PIR39935.1"/>
    </source>
</evidence>
<keyword evidence="1" id="KW-1133">Transmembrane helix</keyword>
<accession>A0A2H0R262</accession>
<dbReference type="Proteomes" id="UP000230828">
    <property type="component" value="Unassembled WGS sequence"/>
</dbReference>
<dbReference type="SUPFAM" id="SSF54001">
    <property type="entry name" value="Cysteine proteinases"/>
    <property type="match status" value="1"/>
</dbReference>
<keyword evidence="1" id="KW-0812">Transmembrane</keyword>
<name>A0A2H0R262_9BACT</name>
<dbReference type="Gene3D" id="3.10.620.30">
    <property type="match status" value="1"/>
</dbReference>
<dbReference type="EMBL" id="PCXM01000045">
    <property type="protein sequence ID" value="PIR39935.1"/>
    <property type="molecule type" value="Genomic_DNA"/>
</dbReference>
<sequence>MARKSKNNDFKKYLKFILPIVILILLVVLFFSYPSNNSSSSTTNSSKDGSEKFSFSLFGNNDNSCKYNDGENCLNTQSKCICKGEQICSPDRSKSDNLGCYTPFCGDGYIDDGETSGTCCIDAGCSGSLICDANLNQCVKPQCPFDCCVNDAQYQDKFCLQYYSCNSLRNSCEPDDSDNDAFPDYLEIQTGTDRFNPDTDGDSVLDGYDNHPLFNYLPRIYNFDWRYGKEWLIFTKKFEFDLTLSEDIVTSYEKMPKINLISRDDSQLKEVAQIMNNLADAEGYNDADKLMMVIAFSRSFNYDYTKLNFNKPLPDWANFPMETIIKKEGLCADSAVMAVALLKEMGYDTKYLVGPCYEPDTGSWHAIVGIPFVEGITLDGSERYLTYNGKKYYYLDATSRDYSGNIFYSTTSKNDFGTTYCPANNFVVSDD</sequence>
<dbReference type="InterPro" id="IPR007562">
    <property type="entry name" value="Transglutaminase-like_domain"/>
</dbReference>
<proteinExistence type="predicted"/>
<dbReference type="AlphaFoldDB" id="A0A2H0R262"/>
<reference evidence="3 4" key="1">
    <citation type="submission" date="2017-09" db="EMBL/GenBank/DDBJ databases">
        <title>Depth-based differentiation of microbial function through sediment-hosted aquifers and enrichment of novel symbionts in the deep terrestrial subsurface.</title>
        <authorList>
            <person name="Probst A.J."/>
            <person name="Ladd B."/>
            <person name="Jarett J.K."/>
            <person name="Geller-Mcgrath D.E."/>
            <person name="Sieber C.M."/>
            <person name="Emerson J.B."/>
            <person name="Anantharaman K."/>
            <person name="Thomas B.C."/>
            <person name="Malmstrom R."/>
            <person name="Stieglmeier M."/>
            <person name="Klingl A."/>
            <person name="Woyke T."/>
            <person name="Ryan C.M."/>
            <person name="Banfield J.F."/>
        </authorList>
    </citation>
    <scope>NUCLEOTIDE SEQUENCE [LARGE SCALE GENOMIC DNA]</scope>
    <source>
        <strain evidence="3">CG10_big_fil_rev_8_21_14_0_10_34_34</strain>
    </source>
</reference>
<feature type="domain" description="Transglutaminase-like" evidence="2">
    <location>
        <begin position="272"/>
        <end position="370"/>
    </location>
</feature>
<dbReference type="Pfam" id="PF04473">
    <property type="entry name" value="DUF553"/>
    <property type="match status" value="1"/>
</dbReference>
<organism evidence="3 4">
    <name type="scientific">Candidatus Zambryskibacteria bacterium CG10_big_fil_rev_8_21_14_0_10_34_34</name>
    <dbReference type="NCBI Taxonomy" id="1975114"/>
    <lineage>
        <taxon>Bacteria</taxon>
        <taxon>Candidatus Zambryskiibacteriota</taxon>
    </lineage>
</organism>
<protein>
    <recommendedName>
        <fullName evidence="2">Transglutaminase-like domain-containing protein</fullName>
    </recommendedName>
</protein>